<keyword evidence="9" id="KW-0393">Immunoglobulin domain</keyword>
<feature type="compositionally biased region" description="Low complexity" evidence="10">
    <location>
        <begin position="897"/>
        <end position="911"/>
    </location>
</feature>
<evidence type="ECO:0000313" key="15">
    <source>
        <dbReference type="RefSeq" id="XP_027202095.1"/>
    </source>
</evidence>
<dbReference type="InterPro" id="IPR036116">
    <property type="entry name" value="FN3_sf"/>
</dbReference>
<evidence type="ECO:0000256" key="4">
    <source>
        <dbReference type="ARBA" id="ARBA00022737"/>
    </source>
</evidence>
<dbReference type="SMART" id="SM00409">
    <property type="entry name" value="IG"/>
    <property type="match status" value="8"/>
</dbReference>
<dbReference type="KEGG" id="dpte:113796049"/>
<evidence type="ECO:0000256" key="5">
    <source>
        <dbReference type="ARBA" id="ARBA00022889"/>
    </source>
</evidence>
<dbReference type="PROSITE" id="PS50853">
    <property type="entry name" value="FN3"/>
    <property type="match status" value="2"/>
</dbReference>
<keyword evidence="8" id="KW-1015">Disulfide bond</keyword>
<feature type="domain" description="Ig-like" evidence="12">
    <location>
        <begin position="286"/>
        <end position="419"/>
    </location>
</feature>
<feature type="compositionally biased region" description="Polar residues" evidence="10">
    <location>
        <begin position="1640"/>
        <end position="1655"/>
    </location>
</feature>
<dbReference type="OrthoDB" id="6418794at2759"/>
<dbReference type="GO" id="GO:0005886">
    <property type="term" value="C:plasma membrane"/>
    <property type="evidence" value="ECO:0007669"/>
    <property type="project" value="UniProtKB-SubCell"/>
</dbReference>
<dbReference type="Gene3D" id="2.60.40.10">
    <property type="entry name" value="Immunoglobulins"/>
    <property type="match status" value="11"/>
</dbReference>
<dbReference type="CDD" id="cd00063">
    <property type="entry name" value="FN3"/>
    <property type="match status" value="2"/>
</dbReference>
<reference evidence="15" key="1">
    <citation type="submission" date="2025-08" db="UniProtKB">
        <authorList>
            <consortium name="RefSeq"/>
        </authorList>
    </citation>
    <scope>IDENTIFICATION</scope>
    <source>
        <strain evidence="15">Airmid</strain>
    </source>
</reference>
<feature type="transmembrane region" description="Helical" evidence="11">
    <location>
        <begin position="2023"/>
        <end position="2046"/>
    </location>
</feature>
<accession>A0A6P6Y9X0</accession>
<feature type="domain" description="Ig-like" evidence="12">
    <location>
        <begin position="591"/>
        <end position="712"/>
    </location>
</feature>
<feature type="region of interest" description="Disordered" evidence="10">
    <location>
        <begin position="2354"/>
        <end position="2373"/>
    </location>
</feature>
<dbReference type="InterPro" id="IPR003961">
    <property type="entry name" value="FN3_dom"/>
</dbReference>
<keyword evidence="2 11" id="KW-0812">Transmembrane</keyword>
<keyword evidence="7 11" id="KW-0472">Membrane</keyword>
<proteinExistence type="predicted"/>
<feature type="compositionally biased region" description="Polar residues" evidence="10">
    <location>
        <begin position="1544"/>
        <end position="1560"/>
    </location>
</feature>
<keyword evidence="6 11" id="KW-1133">Transmembrane helix</keyword>
<evidence type="ECO:0000256" key="6">
    <source>
        <dbReference type="ARBA" id="ARBA00022989"/>
    </source>
</evidence>
<dbReference type="SMART" id="SM00408">
    <property type="entry name" value="IGc2"/>
    <property type="match status" value="7"/>
</dbReference>
<evidence type="ECO:0000256" key="3">
    <source>
        <dbReference type="ARBA" id="ARBA00022729"/>
    </source>
</evidence>
<dbReference type="InterPro" id="IPR003599">
    <property type="entry name" value="Ig_sub"/>
</dbReference>
<dbReference type="OMA" id="YLYISHV"/>
<keyword evidence="4" id="KW-0677">Repeat</keyword>
<feature type="compositionally biased region" description="Low complexity" evidence="10">
    <location>
        <begin position="1362"/>
        <end position="1387"/>
    </location>
</feature>
<dbReference type="Pfam" id="PF13927">
    <property type="entry name" value="Ig_3"/>
    <property type="match status" value="3"/>
</dbReference>
<feature type="transmembrane region" description="Helical" evidence="11">
    <location>
        <begin position="21"/>
        <end position="43"/>
    </location>
</feature>
<dbReference type="InParanoid" id="A0A6P6Y9X0"/>
<name>A0A6P6Y9X0_DERPT</name>
<dbReference type="PROSITE" id="PS50835">
    <property type="entry name" value="IG_LIKE"/>
    <property type="match status" value="7"/>
</dbReference>
<feature type="region of interest" description="Disordered" evidence="10">
    <location>
        <begin position="891"/>
        <end position="911"/>
    </location>
</feature>
<dbReference type="Proteomes" id="UP000515146">
    <property type="component" value="Unplaced"/>
</dbReference>
<evidence type="ECO:0000256" key="10">
    <source>
        <dbReference type="SAM" id="MobiDB-lite"/>
    </source>
</evidence>
<feature type="region of interest" description="Disordered" evidence="10">
    <location>
        <begin position="1362"/>
        <end position="1394"/>
    </location>
</feature>
<gene>
    <name evidence="15" type="primary">LOC113796049</name>
</gene>
<feature type="region of interest" description="Disordered" evidence="10">
    <location>
        <begin position="1541"/>
        <end position="1569"/>
    </location>
</feature>
<feature type="domain" description="Ig-like" evidence="12">
    <location>
        <begin position="1197"/>
        <end position="1308"/>
    </location>
</feature>
<keyword evidence="3" id="KW-0732">Signal</keyword>
<feature type="domain" description="Ig-like" evidence="12">
    <location>
        <begin position="723"/>
        <end position="845"/>
    </location>
</feature>
<dbReference type="InterPro" id="IPR013783">
    <property type="entry name" value="Ig-like_fold"/>
</dbReference>
<dbReference type="InterPro" id="IPR007110">
    <property type="entry name" value="Ig-like_dom"/>
</dbReference>
<dbReference type="InterPro" id="IPR036179">
    <property type="entry name" value="Ig-like_dom_sf"/>
</dbReference>
<evidence type="ECO:0000256" key="7">
    <source>
        <dbReference type="ARBA" id="ARBA00023136"/>
    </source>
</evidence>
<dbReference type="SUPFAM" id="SSF49265">
    <property type="entry name" value="Fibronectin type III"/>
    <property type="match status" value="3"/>
</dbReference>
<evidence type="ECO:0000259" key="12">
    <source>
        <dbReference type="PROSITE" id="PS50835"/>
    </source>
</evidence>
<dbReference type="InterPro" id="IPR003598">
    <property type="entry name" value="Ig_sub2"/>
</dbReference>
<evidence type="ECO:0000256" key="8">
    <source>
        <dbReference type="ARBA" id="ARBA00023157"/>
    </source>
</evidence>
<feature type="domain" description="Ig-like" evidence="12">
    <location>
        <begin position="1081"/>
        <end position="1176"/>
    </location>
</feature>
<dbReference type="FunFam" id="2.60.40.10:FF:000104">
    <property type="entry name" value="Down syndrome cell adhesion molecule b"/>
    <property type="match status" value="1"/>
</dbReference>
<sequence length="2373" mass="265132">MAHQLNNVENKCLLCLPSKTLMMIIIMTLSSKSLWLYLAIFILQSSSTIVNGYLFSTNSGQSLSLSSSSSSSSSRSSVHRFSNLYGTIIHCQDYLQPITTTKSSSSSSTLTTNSINHHMSHLLPRPSSSTTKSSLLMIENGLEHDLQSMLDLAYQQYSNNISFEWQVGFQQQSSQQSSSSSLQYQKAIDLAQLRSTNPKDGTLALSPFGLDSFIPDVHDAYYRCLLHMPNGYGIITSRELHLQAVVERFTTNRASTIKSSTNTINMDHHTSAKQRLTHEQTLSMDDQMIRVRVLNSSEVYEGNDAILKCEFNRYNSLYEVAAWFRDDGKIYLPLERLVSSIRRTLSGGLSTSSSTSSSSSSSSSSLSSNTVHYVNFSTIRHFVLPGSGDLLISSVSYRDAKHRYRCQIRHQITNHRQYSQSWAHILFKKTNDFYNSGPRLNPQLQSRHTIAIDEGESAFFYCSFDGYPTPMVEWYHTDLKTLSTFGPESIAQSSYTIGYEPYVAHSSSNKNVNGDHNEPVQISKQISNLANGQYIYGRNFLVIEKVSIEDTGIISCVANNSNSIIRHEMFLFVKSFLQVSLHTTSSIPFPGQDVTLSCNLTAVSSLFSNVQSSAFSSSNIFATEQNSNQNNHHFHDQQRQQEKRFRELISSHFMLNINWYHNGQMINYDHRKRRSAEELLLIRDFRGPEDNGVYQCSIRLTAPDYDDESFMAAIHINSIEKPPEFVDVFTDQIKQIDGPKRDFLSLKCSAYGIPVPKISWFLDGIEIFSNGHVRIETFTESYNGMAHSQSSSSSSSSSASSSVASRSMLAVSYLNISSLHSNDVGIYECNADNYLATISHRARINQMGSPFIKPLSNQTAVLGKPYTINCTYGGYPLEEVYFVKGRIDNNNDGGGKSSSTGSLSSSSNGGLKRMPFDERHLVPMLGSITITVVEKSDQDYYRCVVVTSNGQKAEQEFYFHVAVAPVISPIVFSDNFEEGKRGSAVCTVTSGDPPIQISWFKDGIPLESIKTTSSSTHVRPTKSHHYAHHLNQIQIVPINEFMSSLIIANISRHHQGTYTCVASSPIATTSVSEFLSVKAIPQWLLKPVDQNSVSGESLTLDCQTSGQPPPVIRWKFLKNEPYRNEPIPILSSQQIHVLENGSLFLRALEPKHSGIYICDASNEVSKHPIESRAYVTVSSLPKVSIQNTLGNAAASLPNLISKGSNSLYRGFTMDRLVLRKGSQTQLMCSVIGLEQPMVAEWLRPNGETSDEWNEKSKTKTYLDSSRIVLREESKMNEKRAYLYISHVGRMDTGIYCCMGINTNGFTVSFIELLVQEPPDMPVNFRAQEINSRSITLNWSISFGGNSPITSYVVEYRPTTTFDNANTNNNHNHNNDNNNNNNIKNNKNGQQPDSNDIETKILTAKSLTTTITINALNPLTTYEFRVCAINELGASPFSDPLIITTEMEAPSLIPLDLRTLVLGSRSIKLIWSIVLSTEPSIEQIDGFYIGYRPVVSSSSTSNSVTTNNVVQSSGSIIDPSTGIMMMIGVNAAVDGSIGVGRGTMMDQSNNSGDQSTNNKNNKPVIISNNGAVNSNLNNGKVIPYTFKTMYEDHSKFVSSSMFSMAINNNGSQSVLQRSNNNMTTFCEIIHTSSESDKKSNKFYSNKQQQWSTMTTHQKPKFSGSKSRNEQIRCVYEFVVNNLQRKTRYGFIIQAFNSKGTGPVSAEVYAQTLLKDPPGKPSIKLTNVSLYEASFIWSLSHINHENEIGNEILNDFDMEQNSINIEGYIISYRALIKRVTTFSSSSLDESFDQAEFIHSDSIDDDSDEQQLFGRKYQAHNWETISVSEKILGYTLRNLRCGTLYQVRVEAFNEMGSGEPSDVLQFSTLGQAPAVPNSNAFIISNITSVMLDLDRWNNGLCPIINFALRYRIKDSKFLSSSNIDNDNSRNTNNNNNNNNWITVSSYLKPEYGAMYIIRELMPGTWYELSIIATNDAGETESRYLFATLTLDGATVEPLYASDYNRRHLGVIGGVSQTDSIFEDPMILIPATCAILVLLVIGAATIFIFITRSKEALSRTEHFCRHRENSRTDQLSLNLFAKNYSKSDLIRSYNEGGNSGNCGDPHKLTQIETLNCGQSTEMINGGPMMNMTSQYVEGPTSLTYTTSDCDPSSLPPIMDNVGTPSNRIGKLGNNSKPMVESFYSTPCIATQSNSMLNTQTQQPLQSAQLTNYCTQTLNKPKSAQISNEFHHPHHIHHNHGESVIIYDCDPNKQTSQSIQQQQQQQHPYYTHSQFLNQCPLNSNDTTTTSTALQQLSKKKSDKDHIYELPKQQQQQQQSNSSTKIEQNDANLVMMMMQQQQQQQSSMGTINCNKTLQSPHRIRTDQTGNLRSFHQANF</sequence>
<dbReference type="RefSeq" id="XP_027202095.1">
    <property type="nucleotide sequence ID" value="XM_027346294.1"/>
</dbReference>
<dbReference type="Pfam" id="PF25059">
    <property type="entry name" value="FN3_DSCAM-DSCAML_C"/>
    <property type="match status" value="1"/>
</dbReference>
<evidence type="ECO:0000259" key="13">
    <source>
        <dbReference type="PROSITE" id="PS50853"/>
    </source>
</evidence>
<feature type="region of interest" description="Disordered" evidence="10">
    <location>
        <begin position="347"/>
        <end position="368"/>
    </location>
</feature>
<evidence type="ECO:0000256" key="1">
    <source>
        <dbReference type="ARBA" id="ARBA00004167"/>
    </source>
</evidence>
<keyword evidence="14" id="KW-1185">Reference proteome</keyword>
<dbReference type="PANTHER" id="PTHR44170">
    <property type="entry name" value="PROTEIN SIDEKICK"/>
    <property type="match status" value="1"/>
</dbReference>
<dbReference type="Pfam" id="PF00041">
    <property type="entry name" value="fn3"/>
    <property type="match status" value="1"/>
</dbReference>
<protein>
    <submittedName>
        <fullName evidence="15">Uncharacterized protein LOC113796049</fullName>
    </submittedName>
</protein>
<evidence type="ECO:0000256" key="2">
    <source>
        <dbReference type="ARBA" id="ARBA00022692"/>
    </source>
</evidence>
<comment type="subcellular location">
    <subcellularLocation>
        <location evidence="1">Membrane</location>
        <topology evidence="1">Single-pass membrane protein</topology>
    </subcellularLocation>
</comment>
<feature type="region of interest" description="Disordered" evidence="10">
    <location>
        <begin position="1636"/>
        <end position="1663"/>
    </location>
</feature>
<evidence type="ECO:0000313" key="14">
    <source>
        <dbReference type="Proteomes" id="UP000515146"/>
    </source>
</evidence>
<dbReference type="SUPFAM" id="SSF48726">
    <property type="entry name" value="Immunoglobulin"/>
    <property type="match status" value="6"/>
</dbReference>
<feature type="domain" description="Ig-like" evidence="12">
    <location>
        <begin position="965"/>
        <end position="1072"/>
    </location>
</feature>
<feature type="domain" description="Ig-like" evidence="12">
    <location>
        <begin position="438"/>
        <end position="572"/>
    </location>
</feature>
<feature type="domain" description="Fibronectin type-III" evidence="13">
    <location>
        <begin position="1769"/>
        <end position="1868"/>
    </location>
</feature>
<evidence type="ECO:0000256" key="9">
    <source>
        <dbReference type="ARBA" id="ARBA00023319"/>
    </source>
</evidence>
<dbReference type="SMART" id="SM00060">
    <property type="entry name" value="FN3"/>
    <property type="match status" value="4"/>
</dbReference>
<dbReference type="InterPro" id="IPR056754">
    <property type="entry name" value="DSCAM/DSCAML_C"/>
</dbReference>
<feature type="compositionally biased region" description="Polar residues" evidence="10">
    <location>
        <begin position="2360"/>
        <end position="2373"/>
    </location>
</feature>
<dbReference type="GO" id="GO:0098609">
    <property type="term" value="P:cell-cell adhesion"/>
    <property type="evidence" value="ECO:0007669"/>
    <property type="project" value="TreeGrafter"/>
</dbReference>
<dbReference type="PANTHER" id="PTHR44170:SF6">
    <property type="entry name" value="CONTACTIN"/>
    <property type="match status" value="1"/>
</dbReference>
<organism evidence="14 15">
    <name type="scientific">Dermatophagoides pteronyssinus</name>
    <name type="common">European house dust mite</name>
    <dbReference type="NCBI Taxonomy" id="6956"/>
    <lineage>
        <taxon>Eukaryota</taxon>
        <taxon>Metazoa</taxon>
        <taxon>Ecdysozoa</taxon>
        <taxon>Arthropoda</taxon>
        <taxon>Chelicerata</taxon>
        <taxon>Arachnida</taxon>
        <taxon>Acari</taxon>
        <taxon>Acariformes</taxon>
        <taxon>Sarcoptiformes</taxon>
        <taxon>Astigmata</taxon>
        <taxon>Psoroptidia</taxon>
        <taxon>Analgoidea</taxon>
        <taxon>Pyroglyphidae</taxon>
        <taxon>Dermatophagoidinae</taxon>
        <taxon>Dermatophagoides</taxon>
    </lineage>
</organism>
<feature type="domain" description="Fibronectin type-III" evidence="13">
    <location>
        <begin position="1320"/>
        <end position="1447"/>
    </location>
</feature>
<evidence type="ECO:0000256" key="11">
    <source>
        <dbReference type="SAM" id="Phobius"/>
    </source>
</evidence>
<keyword evidence="5" id="KW-0130">Cell adhesion</keyword>